<name>A0A5E4WZN3_9BURK</name>
<dbReference type="SUPFAM" id="SSF56801">
    <property type="entry name" value="Acetyl-CoA synthetase-like"/>
    <property type="match status" value="1"/>
</dbReference>
<dbReference type="InterPro" id="IPR000873">
    <property type="entry name" value="AMP-dep_synth/lig_dom"/>
</dbReference>
<dbReference type="Pfam" id="PF00501">
    <property type="entry name" value="AMP-binding"/>
    <property type="match status" value="1"/>
</dbReference>
<reference evidence="3 4" key="1">
    <citation type="submission" date="2019-08" db="EMBL/GenBank/DDBJ databases">
        <authorList>
            <person name="Peeters C."/>
        </authorList>
    </citation>
    <scope>NUCLEOTIDE SEQUENCE [LARGE SCALE GENOMIC DNA]</scope>
    <source>
        <strain evidence="3 4">LMG 31112</strain>
    </source>
</reference>
<dbReference type="EMBL" id="CABPSM010000011">
    <property type="protein sequence ID" value="VVE29486.1"/>
    <property type="molecule type" value="Genomic_DNA"/>
</dbReference>
<evidence type="ECO:0000259" key="2">
    <source>
        <dbReference type="Pfam" id="PF00501"/>
    </source>
</evidence>
<proteinExistence type="predicted"/>
<keyword evidence="4" id="KW-1185">Reference proteome</keyword>
<dbReference type="Gene3D" id="3.30.300.30">
    <property type="match status" value="1"/>
</dbReference>
<dbReference type="Proteomes" id="UP000343317">
    <property type="component" value="Unassembled WGS sequence"/>
</dbReference>
<dbReference type="InterPro" id="IPR011465">
    <property type="entry name" value="DUF1571"/>
</dbReference>
<dbReference type="Gene3D" id="2.30.38.10">
    <property type="entry name" value="Luciferase, Domain 3"/>
    <property type="match status" value="1"/>
</dbReference>
<gene>
    <name evidence="3" type="ORF">PHO31112_03559</name>
</gene>
<dbReference type="AlphaFoldDB" id="A0A5E4WZN3"/>
<evidence type="ECO:0000256" key="1">
    <source>
        <dbReference type="ARBA" id="ARBA00022598"/>
    </source>
</evidence>
<organism evidence="3 4">
    <name type="scientific">Pandoraea horticolens</name>
    <dbReference type="NCBI Taxonomy" id="2508298"/>
    <lineage>
        <taxon>Bacteria</taxon>
        <taxon>Pseudomonadati</taxon>
        <taxon>Pseudomonadota</taxon>
        <taxon>Betaproteobacteria</taxon>
        <taxon>Burkholderiales</taxon>
        <taxon>Burkholderiaceae</taxon>
        <taxon>Pandoraea</taxon>
    </lineage>
</organism>
<accession>A0A5E4WZN3</accession>
<sequence>MYHILSLTVNCLVFMSLGGRNILIANPRDVKKVVYIIRHEMFTGVTGVNTLFNGLLENADFCARDFSRLKLSLAGGMATQRAIADRWKQVTGKPIIEDYGLTECSPIVTMNPVDIAHMDDFDFTGSIGLPAPSTDVRFKRDDGTWADLGEPGELCARGPQVMRGYWQRPQDTAKTFDAGGWLMTGDIGVMDERGYVRLIDRKKDMILVSGFNVYPNEIEDVVMLHPAFRTASLSCRRVCGLGLRLRLPLPTTTMRRAALAFALLPVALVAGALSTRDAVAQTNTLTGASTPATPGANATSNAASPADVDVDVSRLAALPVAAQAQWLSHAIKSGELAKLSDDEIVARMQALQADALVRFLKAESAALPEYQYELTRHERINNQWQTTPDRVLVKIREKPLQIYAKWLPDGAHSGQEIIYDETKRPKETYGHLGGILGFAFIAEQIAHDGRSFRAAGLPEKPARISVSEANGVRMVALEWDASSGPPQHYANKSRVLIDLKTGRPRGIEAWDATGQKVEEMRFEKVRKQQWTDATFDPKSPDYKF</sequence>
<dbReference type="InterPro" id="IPR050237">
    <property type="entry name" value="ATP-dep_AMP-bd_enzyme"/>
</dbReference>
<dbReference type="GO" id="GO:0016874">
    <property type="term" value="F:ligase activity"/>
    <property type="evidence" value="ECO:0007669"/>
    <property type="project" value="UniProtKB-KW"/>
</dbReference>
<evidence type="ECO:0000313" key="4">
    <source>
        <dbReference type="Proteomes" id="UP000343317"/>
    </source>
</evidence>
<dbReference type="PANTHER" id="PTHR43767:SF8">
    <property type="entry name" value="LONG-CHAIN-FATTY-ACID--COA LIGASE"/>
    <property type="match status" value="1"/>
</dbReference>
<dbReference type="Gene3D" id="3.40.50.980">
    <property type="match status" value="1"/>
</dbReference>
<protein>
    <submittedName>
        <fullName evidence="3">Membrane protein</fullName>
    </submittedName>
</protein>
<feature type="domain" description="AMP-dependent synthetase/ligase" evidence="2">
    <location>
        <begin position="1"/>
        <end position="166"/>
    </location>
</feature>
<dbReference type="Pfam" id="PF07608">
    <property type="entry name" value="DUF1571"/>
    <property type="match status" value="1"/>
</dbReference>
<keyword evidence="1" id="KW-0436">Ligase</keyword>
<dbReference type="PANTHER" id="PTHR43767">
    <property type="entry name" value="LONG-CHAIN-FATTY-ACID--COA LIGASE"/>
    <property type="match status" value="1"/>
</dbReference>
<evidence type="ECO:0000313" key="3">
    <source>
        <dbReference type="EMBL" id="VVE29486.1"/>
    </source>
</evidence>
<dbReference type="InterPro" id="IPR045851">
    <property type="entry name" value="AMP-bd_C_sf"/>
</dbReference>